<dbReference type="InParanoid" id="J9D278"/>
<reference evidence="2 3" key="1">
    <citation type="submission" date="2011-08" db="EMBL/GenBank/DDBJ databases">
        <authorList>
            <person name="Liu Z.J."/>
            <person name="Shi F.L."/>
            <person name="Lu J.Q."/>
            <person name="Li M."/>
            <person name="Wang Z.L."/>
        </authorList>
    </citation>
    <scope>NUCLEOTIDE SEQUENCE [LARGE SCALE GENOMIC DNA]</scope>
    <source>
        <strain evidence="2 3">USNM 41457</strain>
    </source>
</reference>
<reference evidence="3" key="2">
    <citation type="submission" date="2015-07" db="EMBL/GenBank/DDBJ databases">
        <title>Contrasting host-pathogen interactions and genome evolution in two generalist and specialist microsporidian pathogens of mosquitoes.</title>
        <authorList>
            <consortium name="The Broad Institute Genomics Platform"/>
            <consortium name="The Broad Institute Genome Sequencing Center for Infectious Disease"/>
            <person name="Cuomo C.A."/>
            <person name="Sanscrainte N.D."/>
            <person name="Goldberg J.M."/>
            <person name="Heiman D."/>
            <person name="Young S."/>
            <person name="Zeng Q."/>
            <person name="Becnel J.J."/>
            <person name="Birren B.W."/>
        </authorList>
    </citation>
    <scope>NUCLEOTIDE SEQUENCE [LARGE SCALE GENOMIC DNA]</scope>
    <source>
        <strain evidence="3">USNM 41457</strain>
    </source>
</reference>
<evidence type="ECO:0000256" key="1">
    <source>
        <dbReference type="SAM" id="SignalP"/>
    </source>
</evidence>
<keyword evidence="3" id="KW-1185">Reference proteome</keyword>
<comment type="caution">
    <text evidence="2">The sequence shown here is derived from an EMBL/GenBank/DDBJ whole genome shotgun (WGS) entry which is preliminary data.</text>
</comment>
<evidence type="ECO:0000313" key="3">
    <source>
        <dbReference type="Proteomes" id="UP000003163"/>
    </source>
</evidence>
<name>J9D278_EDHAE</name>
<dbReference type="Proteomes" id="UP000003163">
    <property type="component" value="Unassembled WGS sequence"/>
</dbReference>
<dbReference type="HOGENOM" id="CLU_2277446_0_0_1"/>
<organism evidence="2 3">
    <name type="scientific">Edhazardia aedis (strain USNM 41457)</name>
    <name type="common">Microsporidian parasite</name>
    <dbReference type="NCBI Taxonomy" id="1003232"/>
    <lineage>
        <taxon>Eukaryota</taxon>
        <taxon>Fungi</taxon>
        <taxon>Fungi incertae sedis</taxon>
        <taxon>Microsporidia</taxon>
        <taxon>Edhazardia</taxon>
    </lineage>
</organism>
<sequence>MKAFLLYAILFIFANASLPANNTQKNTYDICPKEIVDTATTEKSNLHIEKTEADIVVFENFKVDDIKQKTPFVRGSFRFSAFRRKNNFNNQFKVKYEDKVKK</sequence>
<keyword evidence="1" id="KW-0732">Signal</keyword>
<dbReference type="VEuPathDB" id="MicrosporidiaDB:EDEG_03577"/>
<evidence type="ECO:0000313" key="2">
    <source>
        <dbReference type="EMBL" id="EJW01951.1"/>
    </source>
</evidence>
<gene>
    <name evidence="2" type="ORF">EDEG_03577</name>
</gene>
<feature type="signal peptide" evidence="1">
    <location>
        <begin position="1"/>
        <end position="19"/>
    </location>
</feature>
<dbReference type="EMBL" id="AFBI03000100">
    <property type="protein sequence ID" value="EJW01951.1"/>
    <property type="molecule type" value="Genomic_DNA"/>
</dbReference>
<protein>
    <submittedName>
        <fullName evidence="2">Uncharacterized protein</fullName>
    </submittedName>
</protein>
<dbReference type="AlphaFoldDB" id="J9D278"/>
<accession>J9D278</accession>
<feature type="chain" id="PRO_5003822776" evidence="1">
    <location>
        <begin position="20"/>
        <end position="102"/>
    </location>
</feature>
<proteinExistence type="predicted"/>